<dbReference type="OrthoDB" id="10479576at2759"/>
<name>A0A9Q0B257_9PEZI</name>
<sequence length="39" mass="4248">MTSRSVCSSVGISTYFRSIISRTIPPSADPFSFVLNSVH</sequence>
<gene>
    <name evidence="1" type="ORF">CABS02_05217</name>
</gene>
<dbReference type="EMBL" id="SDAQ01000023">
    <property type="protein sequence ID" value="KAI3554400.1"/>
    <property type="molecule type" value="Genomic_DNA"/>
</dbReference>
<keyword evidence="2" id="KW-1185">Reference proteome</keyword>
<evidence type="ECO:0000313" key="2">
    <source>
        <dbReference type="Proteomes" id="UP001056436"/>
    </source>
</evidence>
<comment type="caution">
    <text evidence="1">The sequence shown here is derived from an EMBL/GenBank/DDBJ whole genome shotgun (WGS) entry which is preliminary data.</text>
</comment>
<evidence type="ECO:0000313" key="1">
    <source>
        <dbReference type="EMBL" id="KAI3554400.1"/>
    </source>
</evidence>
<protein>
    <submittedName>
        <fullName evidence="1">Uncharacterized protein</fullName>
    </submittedName>
</protein>
<dbReference type="Proteomes" id="UP001056436">
    <property type="component" value="Unassembled WGS sequence"/>
</dbReference>
<proteinExistence type="predicted"/>
<reference evidence="1" key="1">
    <citation type="submission" date="2019-01" db="EMBL/GenBank/DDBJ databases">
        <title>Colletotrichum abscissum LGMF1257.</title>
        <authorList>
            <person name="Baroncelli R."/>
        </authorList>
    </citation>
    <scope>NUCLEOTIDE SEQUENCE</scope>
    <source>
        <strain evidence="1">Ca142</strain>
    </source>
</reference>
<accession>A0A9Q0B257</accession>
<organism evidence="1 2">
    <name type="scientific">Colletotrichum abscissum</name>
    <dbReference type="NCBI Taxonomy" id="1671311"/>
    <lineage>
        <taxon>Eukaryota</taxon>
        <taxon>Fungi</taxon>
        <taxon>Dikarya</taxon>
        <taxon>Ascomycota</taxon>
        <taxon>Pezizomycotina</taxon>
        <taxon>Sordariomycetes</taxon>
        <taxon>Hypocreomycetidae</taxon>
        <taxon>Glomerellales</taxon>
        <taxon>Glomerellaceae</taxon>
        <taxon>Colletotrichum</taxon>
        <taxon>Colletotrichum acutatum species complex</taxon>
    </lineage>
</organism>
<dbReference type="AlphaFoldDB" id="A0A9Q0B257"/>